<dbReference type="Gene3D" id="2.60.120.260">
    <property type="entry name" value="Galactose-binding domain-like"/>
    <property type="match status" value="1"/>
</dbReference>
<dbReference type="InterPro" id="IPR003305">
    <property type="entry name" value="CenC_carb-bd"/>
</dbReference>
<protein>
    <recommendedName>
        <fullName evidence="4">CBM-cenC domain-containing protein</fullName>
    </recommendedName>
</protein>
<evidence type="ECO:0000313" key="6">
    <source>
        <dbReference type="Proteomes" id="UP001157974"/>
    </source>
</evidence>
<dbReference type="Gene3D" id="3.20.20.80">
    <property type="entry name" value="Glycosidases"/>
    <property type="match status" value="1"/>
</dbReference>
<proteinExistence type="predicted"/>
<organism evidence="5 6">
    <name type="scientific">Rhodosorus marinus</name>
    <dbReference type="NCBI Taxonomy" id="101924"/>
    <lineage>
        <taxon>Eukaryota</taxon>
        <taxon>Rhodophyta</taxon>
        <taxon>Stylonematophyceae</taxon>
        <taxon>Stylonematales</taxon>
        <taxon>Stylonemataceae</taxon>
        <taxon>Rhodosorus</taxon>
    </lineage>
</organism>
<feature type="compositionally biased region" description="Gly residues" evidence="2">
    <location>
        <begin position="661"/>
        <end position="690"/>
    </location>
</feature>
<evidence type="ECO:0000256" key="1">
    <source>
        <dbReference type="ARBA" id="ARBA00022801"/>
    </source>
</evidence>
<dbReference type="GO" id="GO:0016798">
    <property type="term" value="F:hydrolase activity, acting on glycosyl bonds"/>
    <property type="evidence" value="ECO:0007669"/>
    <property type="project" value="InterPro"/>
</dbReference>
<keyword evidence="6" id="KW-1185">Reference proteome</keyword>
<dbReference type="InterPro" id="IPR008979">
    <property type="entry name" value="Galactose-bd-like_sf"/>
</dbReference>
<sequence length="823" mass="89521">MRAMKGSAVAVFVSLLISVWAVQVELDLYCPRSIGGETQWTRDKFASGHFTVQGQSMSPSSVSYLMGDLGATEGRTGRGPFRRGAPDAIKNPNNAELKKRANTYTKICSRSNECKKFGGSEDIVMTDGFELLDYIKDNNISNAKYGEYVANFLPMLQDKEQNINCPKYLEPVNEGMVYVDPRKTNSKASNEQRKAAFAKIGKFHKAVCDVVTSKLKSGSCQPLCGGWASGWSDFVRQDFLPYENRLVPFTKEAGKSMKFYSFHTYDSYKQGAGEVLMRGGHIEGMMDLVWAHTKNQLGKPMPIIVSEFAAGSNDVWFVSASGTKGAAAKTARPYCATRDWAILNTITAMISQFSAHPDLILKAVPFALEGTYDSKGNPLPWSLQRKVNGKTVWTHLIKLYEILEGVKGQYYSASTQSTKVQAHLMKDGNTFWVMLKNFSKNKQTANLKFVDGIPTLSSEGAELRRLLLKSSSSTQSCAKSHKLPWSGVPALTKQKISSSSALVKLAGNLSLSPNEFVIIKIPLRVSPKARRSSKVTRHFSGREVVPISQAYGKSTANTQKFSFKNLPTGKGTVKVRVALGGYSDVLNVKCDAKLNGVNLSRPANSFGPENNSESRWMMFEYYASLSSLKQSSEVAVTCSCSKCNKFNAKISSVTIITEQLSGGGGTVEPGDGNSGGDSGNSGNGGNGGGVAPPSSGNFKNGDFSNNLSGWTKSGNVQLDNSRSYKGKRSVKVSAGGTIKQAFNVSTNKNVSVSAYIKKKRASDNCELVLKQNGKLLGRKSSNKTGWNQKTASFKNARGTVEVRLSSADNKSTCWFDNVKVKQN</sequence>
<keyword evidence="1" id="KW-0378">Hydrolase</keyword>
<name>A0AAV8UF21_9RHOD</name>
<evidence type="ECO:0000259" key="4">
    <source>
        <dbReference type="Pfam" id="PF02018"/>
    </source>
</evidence>
<evidence type="ECO:0000256" key="2">
    <source>
        <dbReference type="SAM" id="MobiDB-lite"/>
    </source>
</evidence>
<reference evidence="5 6" key="1">
    <citation type="journal article" date="2023" name="Nat. Commun.">
        <title>Origin of minicircular mitochondrial genomes in red algae.</title>
        <authorList>
            <person name="Lee Y."/>
            <person name="Cho C.H."/>
            <person name="Lee Y.M."/>
            <person name="Park S.I."/>
            <person name="Yang J.H."/>
            <person name="West J.A."/>
            <person name="Bhattacharya D."/>
            <person name="Yoon H.S."/>
        </authorList>
    </citation>
    <scope>NUCLEOTIDE SEQUENCE [LARGE SCALE GENOMIC DNA]</scope>
    <source>
        <strain evidence="5 6">CCMP1338</strain>
        <tissue evidence="5">Whole cell</tissue>
    </source>
</reference>
<comment type="caution">
    <text evidence="5">The sequence shown here is derived from an EMBL/GenBank/DDBJ whole genome shotgun (WGS) entry which is preliminary data.</text>
</comment>
<feature type="region of interest" description="Disordered" evidence="2">
    <location>
        <begin position="661"/>
        <end position="703"/>
    </location>
</feature>
<keyword evidence="3" id="KW-0732">Signal</keyword>
<dbReference type="Proteomes" id="UP001157974">
    <property type="component" value="Unassembled WGS sequence"/>
</dbReference>
<feature type="chain" id="PRO_5043451535" description="CBM-cenC domain-containing protein" evidence="3">
    <location>
        <begin position="22"/>
        <end position="823"/>
    </location>
</feature>
<gene>
    <name evidence="5" type="ORF">NDN08_004910</name>
</gene>
<evidence type="ECO:0000313" key="5">
    <source>
        <dbReference type="EMBL" id="KAJ8901049.1"/>
    </source>
</evidence>
<feature type="signal peptide" evidence="3">
    <location>
        <begin position="1"/>
        <end position="21"/>
    </location>
</feature>
<dbReference type="SUPFAM" id="SSF49785">
    <property type="entry name" value="Galactose-binding domain-like"/>
    <property type="match status" value="1"/>
</dbReference>
<evidence type="ECO:0000256" key="3">
    <source>
        <dbReference type="SAM" id="SignalP"/>
    </source>
</evidence>
<feature type="domain" description="CBM-cenC" evidence="4">
    <location>
        <begin position="698"/>
        <end position="802"/>
    </location>
</feature>
<dbReference type="AlphaFoldDB" id="A0AAV8UF21"/>
<dbReference type="Pfam" id="PF02018">
    <property type="entry name" value="CBM_4_9"/>
    <property type="match status" value="1"/>
</dbReference>
<accession>A0AAV8UF21</accession>
<dbReference type="EMBL" id="JAMWBK010000012">
    <property type="protein sequence ID" value="KAJ8901049.1"/>
    <property type="molecule type" value="Genomic_DNA"/>
</dbReference>